<dbReference type="Proteomes" id="UP001056120">
    <property type="component" value="Linkage Group LG22"/>
</dbReference>
<proteinExistence type="predicted"/>
<sequence>MKVLKLMLAMMIMMTTMAGVFWDNAQAQVNNGGGSSACLNQLLPCLSYLNNNQQAGRDPPGSCCDPLKSVIKSNPECLCSMISNQGTKNAERAGINVTQAQELPGRCGQHVNPISCLTTTSKNTPGSSDSEKIRYSKIYSFMLIAALCCWFM</sequence>
<protein>
    <submittedName>
        <fullName evidence="1">Uncharacterized protein</fullName>
    </submittedName>
</protein>
<evidence type="ECO:0000313" key="1">
    <source>
        <dbReference type="EMBL" id="KAI3725958.1"/>
    </source>
</evidence>
<reference evidence="1 2" key="2">
    <citation type="journal article" date="2022" name="Mol. Ecol. Resour.">
        <title>The genomes of chicory, endive, great burdock and yacon provide insights into Asteraceae paleo-polyploidization history and plant inulin production.</title>
        <authorList>
            <person name="Fan W."/>
            <person name="Wang S."/>
            <person name="Wang H."/>
            <person name="Wang A."/>
            <person name="Jiang F."/>
            <person name="Liu H."/>
            <person name="Zhao H."/>
            <person name="Xu D."/>
            <person name="Zhang Y."/>
        </authorList>
    </citation>
    <scope>NUCLEOTIDE SEQUENCE [LARGE SCALE GENOMIC DNA]</scope>
    <source>
        <strain evidence="2">cv. Yunnan</strain>
        <tissue evidence="1">Leaves</tissue>
    </source>
</reference>
<keyword evidence="2" id="KW-1185">Reference proteome</keyword>
<accession>A0ACB9BVD6</accession>
<gene>
    <name evidence="1" type="ORF">L1987_65754</name>
</gene>
<organism evidence="1 2">
    <name type="scientific">Smallanthus sonchifolius</name>
    <dbReference type="NCBI Taxonomy" id="185202"/>
    <lineage>
        <taxon>Eukaryota</taxon>
        <taxon>Viridiplantae</taxon>
        <taxon>Streptophyta</taxon>
        <taxon>Embryophyta</taxon>
        <taxon>Tracheophyta</taxon>
        <taxon>Spermatophyta</taxon>
        <taxon>Magnoliopsida</taxon>
        <taxon>eudicotyledons</taxon>
        <taxon>Gunneridae</taxon>
        <taxon>Pentapetalae</taxon>
        <taxon>asterids</taxon>
        <taxon>campanulids</taxon>
        <taxon>Asterales</taxon>
        <taxon>Asteraceae</taxon>
        <taxon>Asteroideae</taxon>
        <taxon>Heliantheae alliance</taxon>
        <taxon>Millerieae</taxon>
        <taxon>Smallanthus</taxon>
    </lineage>
</organism>
<reference evidence="2" key="1">
    <citation type="journal article" date="2022" name="Mol. Ecol. Resour.">
        <title>The genomes of chicory, endive, great burdock and yacon provide insights into Asteraceae palaeo-polyploidization history and plant inulin production.</title>
        <authorList>
            <person name="Fan W."/>
            <person name="Wang S."/>
            <person name="Wang H."/>
            <person name="Wang A."/>
            <person name="Jiang F."/>
            <person name="Liu H."/>
            <person name="Zhao H."/>
            <person name="Xu D."/>
            <person name="Zhang Y."/>
        </authorList>
    </citation>
    <scope>NUCLEOTIDE SEQUENCE [LARGE SCALE GENOMIC DNA]</scope>
    <source>
        <strain evidence="2">cv. Yunnan</strain>
    </source>
</reference>
<comment type="caution">
    <text evidence="1">The sequence shown here is derived from an EMBL/GenBank/DDBJ whole genome shotgun (WGS) entry which is preliminary data.</text>
</comment>
<dbReference type="EMBL" id="CM042039">
    <property type="protein sequence ID" value="KAI3725958.1"/>
    <property type="molecule type" value="Genomic_DNA"/>
</dbReference>
<name>A0ACB9BVD6_9ASTR</name>
<evidence type="ECO:0000313" key="2">
    <source>
        <dbReference type="Proteomes" id="UP001056120"/>
    </source>
</evidence>